<name>A0A835ZAG1_9STRA</name>
<evidence type="ECO:0000313" key="2">
    <source>
        <dbReference type="EMBL" id="KAG5185313.1"/>
    </source>
</evidence>
<dbReference type="EMBL" id="JAFCMP010000135">
    <property type="protein sequence ID" value="KAG5185313.1"/>
    <property type="molecule type" value="Genomic_DNA"/>
</dbReference>
<protein>
    <submittedName>
        <fullName evidence="2">Uncharacterized protein</fullName>
    </submittedName>
</protein>
<reference evidence="2" key="1">
    <citation type="submission" date="2021-02" db="EMBL/GenBank/DDBJ databases">
        <title>First Annotated Genome of the Yellow-green Alga Tribonema minus.</title>
        <authorList>
            <person name="Mahan K.M."/>
        </authorList>
    </citation>
    <scope>NUCLEOTIDE SEQUENCE</scope>
    <source>
        <strain evidence="2">UTEX B ZZ1240</strain>
    </source>
</reference>
<keyword evidence="1" id="KW-0732">Signal</keyword>
<feature type="signal peptide" evidence="1">
    <location>
        <begin position="1"/>
        <end position="20"/>
    </location>
</feature>
<organism evidence="2 3">
    <name type="scientific">Tribonema minus</name>
    <dbReference type="NCBI Taxonomy" id="303371"/>
    <lineage>
        <taxon>Eukaryota</taxon>
        <taxon>Sar</taxon>
        <taxon>Stramenopiles</taxon>
        <taxon>Ochrophyta</taxon>
        <taxon>PX clade</taxon>
        <taxon>Xanthophyceae</taxon>
        <taxon>Tribonematales</taxon>
        <taxon>Tribonemataceae</taxon>
        <taxon>Tribonema</taxon>
    </lineage>
</organism>
<sequence length="195" mass="20667">MCRIVKTVAALALTCAYTIADTTCNGAAASCGFFLGGSKDKVPVFDICSPPSQGFTGAIKSRDGKPLGNVNSDGPAMYLTKSGNFKPLTTLNDNLSATQFRPYSSKVDLKLSGSKKVKVDGAKIGHENFQQKSKPDVKGRCIKVPLSNWQVLDPATGEVRKNVQASDAWQATSCVVFKISNAKCARSLRGADVDA</sequence>
<comment type="caution">
    <text evidence="2">The sequence shown here is derived from an EMBL/GenBank/DDBJ whole genome shotgun (WGS) entry which is preliminary data.</text>
</comment>
<evidence type="ECO:0000256" key="1">
    <source>
        <dbReference type="SAM" id="SignalP"/>
    </source>
</evidence>
<gene>
    <name evidence="2" type="ORF">JKP88DRAFT_312507</name>
</gene>
<accession>A0A835ZAG1</accession>
<dbReference type="OrthoDB" id="10605940at2759"/>
<evidence type="ECO:0000313" key="3">
    <source>
        <dbReference type="Proteomes" id="UP000664859"/>
    </source>
</evidence>
<proteinExistence type="predicted"/>
<keyword evidence="3" id="KW-1185">Reference proteome</keyword>
<dbReference type="AlphaFoldDB" id="A0A835ZAG1"/>
<feature type="chain" id="PRO_5032565734" evidence="1">
    <location>
        <begin position="21"/>
        <end position="195"/>
    </location>
</feature>
<dbReference type="Proteomes" id="UP000664859">
    <property type="component" value="Unassembled WGS sequence"/>
</dbReference>